<keyword evidence="2" id="KW-1185">Reference proteome</keyword>
<protein>
    <recommendedName>
        <fullName evidence="3">SsuA/THI5-like domain-containing protein</fullName>
    </recommendedName>
</protein>
<dbReference type="EMBL" id="BLAE01000016">
    <property type="protein sequence ID" value="GES09608.1"/>
    <property type="molecule type" value="Genomic_DNA"/>
</dbReference>
<proteinExistence type="predicted"/>
<dbReference type="AlphaFoldDB" id="A0A5M3WTZ2"/>
<dbReference type="Gene3D" id="3.40.190.10">
    <property type="entry name" value="Periplasmic binding protein-like II"/>
    <property type="match status" value="2"/>
</dbReference>
<evidence type="ECO:0008006" key="3">
    <source>
        <dbReference type="Google" id="ProtNLM"/>
    </source>
</evidence>
<dbReference type="RefSeq" id="WP_155355132.1">
    <property type="nucleotide sequence ID" value="NZ_BAAAHL010000040.1"/>
</dbReference>
<evidence type="ECO:0000313" key="2">
    <source>
        <dbReference type="Proteomes" id="UP000331127"/>
    </source>
</evidence>
<sequence>MAGLLAVTACGTGGGGGTTAGQAAPTISAATGDPLAPAPLPQKEKVVVGITSKAESYAQMLLAEELGEFDKENLDVEIQSVPPNESLLLTAQGKIDVTSSSFTAGTLNLIGQGSPLRWVFPGSYSPEGSQQGFWVNRKVVDPSSAESFKGKKILTSSGDGSPSSYELWRYITGLPGGKEITPTDLIIERFDLAAMPQALQSGAAGVAQLLTPFYVALENDDCCEYLKGAYPTQTQFGWVFSQQMQGRTDVGVAFVRALARTTTTYLQGDYHKDDKVLTALAKTLEQDKGKLAALEPPAFDATFQTAAARNLEAQMFFRARGLLQYEQDLTPDQVYDLRYLKALGFHVS</sequence>
<reference evidence="1 2" key="1">
    <citation type="submission" date="2019-10" db="EMBL/GenBank/DDBJ databases">
        <title>Whole genome shotgun sequence of Acrocarpospora macrocephala NBRC 16266.</title>
        <authorList>
            <person name="Ichikawa N."/>
            <person name="Kimura A."/>
            <person name="Kitahashi Y."/>
            <person name="Komaki H."/>
            <person name="Oguchi A."/>
        </authorList>
    </citation>
    <scope>NUCLEOTIDE SEQUENCE [LARGE SCALE GENOMIC DNA]</scope>
    <source>
        <strain evidence="1 2">NBRC 16266</strain>
    </source>
</reference>
<evidence type="ECO:0000313" key="1">
    <source>
        <dbReference type="EMBL" id="GES09608.1"/>
    </source>
</evidence>
<dbReference type="OrthoDB" id="5348911at2"/>
<comment type="caution">
    <text evidence="1">The sequence shown here is derived from an EMBL/GenBank/DDBJ whole genome shotgun (WGS) entry which is preliminary data.</text>
</comment>
<accession>A0A5M3WTZ2</accession>
<name>A0A5M3WTZ2_9ACTN</name>
<gene>
    <name evidence="1" type="ORF">Amac_032040</name>
</gene>
<organism evidence="1 2">
    <name type="scientific">Acrocarpospora macrocephala</name>
    <dbReference type="NCBI Taxonomy" id="150177"/>
    <lineage>
        <taxon>Bacteria</taxon>
        <taxon>Bacillati</taxon>
        <taxon>Actinomycetota</taxon>
        <taxon>Actinomycetes</taxon>
        <taxon>Streptosporangiales</taxon>
        <taxon>Streptosporangiaceae</taxon>
        <taxon>Acrocarpospora</taxon>
    </lineage>
</organism>
<dbReference type="SUPFAM" id="SSF53850">
    <property type="entry name" value="Periplasmic binding protein-like II"/>
    <property type="match status" value="1"/>
</dbReference>
<dbReference type="Proteomes" id="UP000331127">
    <property type="component" value="Unassembled WGS sequence"/>
</dbReference>